<evidence type="ECO:0000313" key="1">
    <source>
        <dbReference type="EMBL" id="GGK14332.1"/>
    </source>
</evidence>
<dbReference type="InterPro" id="IPR047690">
    <property type="entry name" value="IPExxxVDY_fam"/>
</dbReference>
<dbReference type="NCBIfam" id="NF033205">
    <property type="entry name" value="IPExxxVDY"/>
    <property type="match status" value="1"/>
</dbReference>
<evidence type="ECO:0000313" key="2">
    <source>
        <dbReference type="Proteomes" id="UP000612329"/>
    </source>
</evidence>
<name>A0A8J3FE62_9FLAO</name>
<gene>
    <name evidence="1" type="ORF">GCM10007962_05740</name>
</gene>
<accession>A0A8J3FE62</accession>
<dbReference type="EMBL" id="BMNR01000001">
    <property type="protein sequence ID" value="GGK14332.1"/>
    <property type="molecule type" value="Genomic_DNA"/>
</dbReference>
<evidence type="ECO:0008006" key="3">
    <source>
        <dbReference type="Google" id="ProtNLM"/>
    </source>
</evidence>
<organism evidence="1 2">
    <name type="scientific">Yeosuana aromativorans</name>
    <dbReference type="NCBI Taxonomy" id="288019"/>
    <lineage>
        <taxon>Bacteria</taxon>
        <taxon>Pseudomonadati</taxon>
        <taxon>Bacteroidota</taxon>
        <taxon>Flavobacteriia</taxon>
        <taxon>Flavobacteriales</taxon>
        <taxon>Flavobacteriaceae</taxon>
        <taxon>Yeosuana</taxon>
    </lineage>
</organism>
<dbReference type="RefSeq" id="WP_188649800.1">
    <property type="nucleotide sequence ID" value="NZ_BMNR01000001.1"/>
</dbReference>
<dbReference type="AlphaFoldDB" id="A0A8J3FE62"/>
<reference evidence="1" key="1">
    <citation type="journal article" date="2014" name="Int. J. Syst. Evol. Microbiol.">
        <title>Complete genome sequence of Corynebacterium casei LMG S-19264T (=DSM 44701T), isolated from a smear-ripened cheese.</title>
        <authorList>
            <consortium name="US DOE Joint Genome Institute (JGI-PGF)"/>
            <person name="Walter F."/>
            <person name="Albersmeier A."/>
            <person name="Kalinowski J."/>
            <person name="Ruckert C."/>
        </authorList>
    </citation>
    <scope>NUCLEOTIDE SEQUENCE</scope>
    <source>
        <strain evidence="1">JCM 12862</strain>
    </source>
</reference>
<keyword evidence="2" id="KW-1185">Reference proteome</keyword>
<protein>
    <recommendedName>
        <fullName evidence="3">IPExxxVDY family protein</fullName>
    </recommendedName>
</protein>
<dbReference type="Proteomes" id="UP000612329">
    <property type="component" value="Unassembled WGS sequence"/>
</dbReference>
<sequence length="161" mass="19008">MAVHKLILDDVFEETICTLIGIHCTIEDYRLAYLLNKSLGINLVRNKKDLDYNNGKSTYSIYKWEDKKQFLTWNLVSNICKTNDYEKERSQSLFQTNQTVTKTYYLLPELKHVNYLLKIEEEFNLNKERRIINTILSIPQIATAYTIDLSQLKSKENLIFS</sequence>
<comment type="caution">
    <text evidence="1">The sequence shown here is derived from an EMBL/GenBank/DDBJ whole genome shotgun (WGS) entry which is preliminary data.</text>
</comment>
<proteinExistence type="predicted"/>
<reference evidence="1" key="2">
    <citation type="submission" date="2020-09" db="EMBL/GenBank/DDBJ databases">
        <authorList>
            <person name="Sun Q."/>
            <person name="Ohkuma M."/>
        </authorList>
    </citation>
    <scope>NUCLEOTIDE SEQUENCE</scope>
    <source>
        <strain evidence="1">JCM 12862</strain>
    </source>
</reference>